<feature type="domain" description="BACON" evidence="2">
    <location>
        <begin position="398"/>
        <end position="445"/>
    </location>
</feature>
<dbReference type="Proteomes" id="UP000297861">
    <property type="component" value="Unassembled WGS sequence"/>
</dbReference>
<dbReference type="AlphaFoldDB" id="A0A4Y8L0Y2"/>
<feature type="chain" id="PRO_5021232688" evidence="1">
    <location>
        <begin position="24"/>
        <end position="893"/>
    </location>
</feature>
<dbReference type="STRING" id="1121485.GCA_000426485_00660"/>
<proteinExistence type="predicted"/>
<dbReference type="OrthoDB" id="1325302at2"/>
<organism evidence="3 4">
    <name type="scientific">Dysgonomonas capnocytophagoides</name>
    <dbReference type="NCBI Taxonomy" id="45254"/>
    <lineage>
        <taxon>Bacteria</taxon>
        <taxon>Pseudomonadati</taxon>
        <taxon>Bacteroidota</taxon>
        <taxon>Bacteroidia</taxon>
        <taxon>Bacteroidales</taxon>
        <taxon>Dysgonomonadaceae</taxon>
        <taxon>Dysgonomonas</taxon>
    </lineage>
</organism>
<dbReference type="Pfam" id="PF13004">
    <property type="entry name" value="BACON"/>
    <property type="match status" value="1"/>
</dbReference>
<protein>
    <submittedName>
        <fullName evidence="3">DUF4906 domain-containing protein</fullName>
    </submittedName>
</protein>
<evidence type="ECO:0000313" key="3">
    <source>
        <dbReference type="EMBL" id="TFD96223.1"/>
    </source>
</evidence>
<comment type="caution">
    <text evidence="3">The sequence shown here is derived from an EMBL/GenBank/DDBJ whole genome shotgun (WGS) entry which is preliminary data.</text>
</comment>
<dbReference type="Gene3D" id="2.60.40.3690">
    <property type="match status" value="1"/>
</dbReference>
<keyword evidence="4" id="KW-1185">Reference proteome</keyword>
<reference evidence="3 4" key="1">
    <citation type="submission" date="2019-03" db="EMBL/GenBank/DDBJ databases">
        <title>San Antonio Military Medical Center submission to MRSN (WRAIR), pending publication.</title>
        <authorList>
            <person name="Blyth D.M."/>
            <person name="Mccarthy S.L."/>
            <person name="Schall S.E."/>
            <person name="Stam J.A."/>
            <person name="Ong A.C."/>
            <person name="Mcgann P.T."/>
        </authorList>
    </citation>
    <scope>NUCLEOTIDE SEQUENCE [LARGE SCALE GENOMIC DNA]</scope>
    <source>
        <strain evidence="3 4">MRSN571793</strain>
    </source>
</reference>
<gene>
    <name evidence="3" type="ORF">E2605_11570</name>
</gene>
<dbReference type="PROSITE" id="PS51257">
    <property type="entry name" value="PROKAR_LIPOPROTEIN"/>
    <property type="match status" value="1"/>
</dbReference>
<accession>A0A4Y8L0Y2</accession>
<dbReference type="InterPro" id="IPR024361">
    <property type="entry name" value="BACON"/>
</dbReference>
<evidence type="ECO:0000313" key="4">
    <source>
        <dbReference type="Proteomes" id="UP000297861"/>
    </source>
</evidence>
<evidence type="ECO:0000259" key="2">
    <source>
        <dbReference type="Pfam" id="PF13004"/>
    </source>
</evidence>
<dbReference type="EMBL" id="SOML01000006">
    <property type="protein sequence ID" value="TFD96223.1"/>
    <property type="molecule type" value="Genomic_DNA"/>
</dbReference>
<evidence type="ECO:0000256" key="1">
    <source>
        <dbReference type="SAM" id="SignalP"/>
    </source>
</evidence>
<sequence length="893" mass="97865">MINKYFSIISFISVLLLFSACSAEIEDTTETAPRADGKVQIALQLPISAEDASSLNTEVLSESIIKDLTLFIFDSETGEKEFSTHIDILPAVAASSEVDMSNWLNEQIITVLDSGILADLNKSRDIQIVANYTSDLSYITTETQLDTIITKKIEQNISQPDADKPLVMHGAVSGHNFKEDSQVMVSLVRNVAKIKLTLTAKKFTFGGEDIYLVPDTSSMVFKVINQADRSYLVSKELSPSTLNYFNGAEKYIAAESRSGTESALFVTHAYVNENLKRSYSSESDITTLVIRVPYKRLNGQINYNNYYKILVNSDNGYLINRNTIYDITATIVSPGGETDASAVLIKGTLNVLPWNENTITSDLSQTFLSIQETITKIGVEKNFTFTTNALPSECSLTSESSWLTASFTSSNQIKITAASDDYTTPRSGVLKLKVKNLTKMITVNQYPFPVQDGSIYLTPRTLYLSEAAPSKNVSLQVSPETSRWLQTGGNTANATCNASSGAGNASLTFTAGSSYGNTYYKFANLNTMEYDSIKVCNLHLEVPSSVEIGGQEGTTDFTDLKALGGDQKWVVKSVSDSWMVVTNVDGVLRIKAEAGPDEQRRTGSIIIAHANDENYTKTITVTQLDHIIITIPEFEFLVFKYDWTGTGGKDLDTATEFMNTGLTKVDSRPLGFGLYGTTVGLSNGSTTSEAGNTGTSATADNGGQITDSAGKSVLVWGGDNTNQNAGESLYIDVKNLCSSNNYDVLPRYVYIDLYAIWWSTSSSTPIKILLTAYKGGTMQRYADTYNDSSLRKNFYNNTGEVVYSNSSSPATRVIVNKQTQAFNNYRTLFDKVGRVTFDKIKRSASIEIYTSSAASSASSVLLRSSMADMPAQRIGESKTDYSKRVELYYKNKK</sequence>
<feature type="signal peptide" evidence="1">
    <location>
        <begin position="1"/>
        <end position="23"/>
    </location>
</feature>
<name>A0A4Y8L0Y2_9BACT</name>
<dbReference type="RefSeq" id="WP_134436529.1">
    <property type="nucleotide sequence ID" value="NZ_SOML01000006.1"/>
</dbReference>
<keyword evidence="1" id="KW-0732">Signal</keyword>